<gene>
    <name evidence="1" type="ORF">ACFQ21_25635</name>
</gene>
<organism evidence="1 2">
    <name type="scientific">Ohtaekwangia kribbensis</name>
    <dbReference type="NCBI Taxonomy" id="688913"/>
    <lineage>
        <taxon>Bacteria</taxon>
        <taxon>Pseudomonadati</taxon>
        <taxon>Bacteroidota</taxon>
        <taxon>Cytophagia</taxon>
        <taxon>Cytophagales</taxon>
        <taxon>Fulvivirgaceae</taxon>
        <taxon>Ohtaekwangia</taxon>
    </lineage>
</organism>
<evidence type="ECO:0000313" key="2">
    <source>
        <dbReference type="Proteomes" id="UP001597112"/>
    </source>
</evidence>
<reference evidence="2" key="1">
    <citation type="journal article" date="2019" name="Int. J. Syst. Evol. Microbiol.">
        <title>The Global Catalogue of Microorganisms (GCM) 10K type strain sequencing project: providing services to taxonomists for standard genome sequencing and annotation.</title>
        <authorList>
            <consortium name="The Broad Institute Genomics Platform"/>
            <consortium name="The Broad Institute Genome Sequencing Center for Infectious Disease"/>
            <person name="Wu L."/>
            <person name="Ma J."/>
        </authorList>
    </citation>
    <scope>NUCLEOTIDE SEQUENCE [LARGE SCALE GENOMIC DNA]</scope>
    <source>
        <strain evidence="2">CCUG 58938</strain>
    </source>
</reference>
<sequence length="262" mass="30435">MPVFAALLLFLIIDPCNFIYPETAFLNTQNIGINIIEISDENIDDTKVVEIGYYEIYERFPKFRIDSVNERDFLKIPSRDAFYKANIERRGGNLVIRTSREKLEFKEYKNYGGETGWSGSEYLGYNSRMKIFAIRNNSTAEGLGFGEMMLIDSVTNDQYKLISLGDYSVSLPEPSVNYKYMVYYQNPEYESGTLSIAVLKIGQRHSGHFLKEYSSCFIEGELSIEEIRWKDDTTFYLKMYKSGWDADGSELRMYTYFVADLK</sequence>
<protein>
    <submittedName>
        <fullName evidence="1">Uncharacterized protein</fullName>
    </submittedName>
</protein>
<evidence type="ECO:0000313" key="1">
    <source>
        <dbReference type="EMBL" id="MFD1002733.1"/>
    </source>
</evidence>
<dbReference type="RefSeq" id="WP_377584308.1">
    <property type="nucleotide sequence ID" value="NZ_JBHTKA010000013.1"/>
</dbReference>
<dbReference type="EMBL" id="JBHTKA010000013">
    <property type="protein sequence ID" value="MFD1002733.1"/>
    <property type="molecule type" value="Genomic_DNA"/>
</dbReference>
<name>A0ABW3KBK4_9BACT</name>
<accession>A0ABW3KBK4</accession>
<keyword evidence="2" id="KW-1185">Reference proteome</keyword>
<dbReference type="Proteomes" id="UP001597112">
    <property type="component" value="Unassembled WGS sequence"/>
</dbReference>
<proteinExistence type="predicted"/>
<comment type="caution">
    <text evidence="1">The sequence shown here is derived from an EMBL/GenBank/DDBJ whole genome shotgun (WGS) entry which is preliminary data.</text>
</comment>